<reference evidence="3" key="1">
    <citation type="journal article" date="2002" name="Science">
        <title>The draft genome of Ciona intestinalis: insights into chordate and vertebrate origins.</title>
        <authorList>
            <person name="Dehal P."/>
            <person name="Satou Y."/>
            <person name="Campbell R.K."/>
            <person name="Chapman J."/>
            <person name="Degnan B."/>
            <person name="De Tomaso A."/>
            <person name="Davidson B."/>
            <person name="Di Gregorio A."/>
            <person name="Gelpke M."/>
            <person name="Goodstein D.M."/>
            <person name="Harafuji N."/>
            <person name="Hastings K.E."/>
            <person name="Ho I."/>
            <person name="Hotta K."/>
            <person name="Huang W."/>
            <person name="Kawashima T."/>
            <person name="Lemaire P."/>
            <person name="Martinez D."/>
            <person name="Meinertzhagen I.A."/>
            <person name="Necula S."/>
            <person name="Nonaka M."/>
            <person name="Putnam N."/>
            <person name="Rash S."/>
            <person name="Saiga H."/>
            <person name="Satake M."/>
            <person name="Terry A."/>
            <person name="Yamada L."/>
            <person name="Wang H.G."/>
            <person name="Awazu S."/>
            <person name="Azumi K."/>
            <person name="Boore J."/>
            <person name="Branno M."/>
            <person name="Chin-Bow S."/>
            <person name="DeSantis R."/>
            <person name="Doyle S."/>
            <person name="Francino P."/>
            <person name="Keys D.N."/>
            <person name="Haga S."/>
            <person name="Hayashi H."/>
            <person name="Hino K."/>
            <person name="Imai K.S."/>
            <person name="Inaba K."/>
            <person name="Kano S."/>
            <person name="Kobayashi K."/>
            <person name="Kobayashi M."/>
            <person name="Lee B.I."/>
            <person name="Makabe K.W."/>
            <person name="Manohar C."/>
            <person name="Matassi G."/>
            <person name="Medina M."/>
            <person name="Mochizuki Y."/>
            <person name="Mount S."/>
            <person name="Morishita T."/>
            <person name="Miura S."/>
            <person name="Nakayama A."/>
            <person name="Nishizaka S."/>
            <person name="Nomoto H."/>
            <person name="Ohta F."/>
            <person name="Oishi K."/>
            <person name="Rigoutsos I."/>
            <person name="Sano M."/>
            <person name="Sasaki A."/>
            <person name="Sasakura Y."/>
            <person name="Shoguchi E."/>
            <person name="Shin-i T."/>
            <person name="Spagnuolo A."/>
            <person name="Stainier D."/>
            <person name="Suzuki M.M."/>
            <person name="Tassy O."/>
            <person name="Takatori N."/>
            <person name="Tokuoka M."/>
            <person name="Yagi K."/>
            <person name="Yoshizaki F."/>
            <person name="Wada S."/>
            <person name="Zhang C."/>
            <person name="Hyatt P.D."/>
            <person name="Larimer F."/>
            <person name="Detter C."/>
            <person name="Doggett N."/>
            <person name="Glavina T."/>
            <person name="Hawkins T."/>
            <person name="Richardson P."/>
            <person name="Lucas S."/>
            <person name="Kohara Y."/>
            <person name="Levine M."/>
            <person name="Satoh N."/>
            <person name="Rokhsar D.S."/>
        </authorList>
    </citation>
    <scope>NUCLEOTIDE SEQUENCE [LARGE SCALE GENOMIC DNA]</scope>
</reference>
<reference evidence="2" key="3">
    <citation type="submission" date="2025-08" db="UniProtKB">
        <authorList>
            <consortium name="Ensembl"/>
        </authorList>
    </citation>
    <scope>IDENTIFICATION</scope>
</reference>
<protein>
    <submittedName>
        <fullName evidence="2">Uncharacterized protein</fullName>
    </submittedName>
</protein>
<feature type="compositionally biased region" description="Low complexity" evidence="1">
    <location>
        <begin position="30"/>
        <end position="44"/>
    </location>
</feature>
<sequence length="110" mass="12295">QKFYTQAVPVNAVNLDDLIDNETVRNKIRQQQAKAAKPNYKAKAVPWPTGNNDDISRSPKCTAIAQPCQSSFECCDYPDVVCVLFVSGSVFSTNCAPAWFVNYLPNYQEK</sequence>
<evidence type="ECO:0000313" key="2">
    <source>
        <dbReference type="Ensembl" id="ENSCINP00000024544.1"/>
    </source>
</evidence>
<dbReference type="Ensembl" id="ENSCINT00000024790.1">
    <property type="protein sequence ID" value="ENSCINP00000024544.1"/>
    <property type="gene ID" value="ENSCING00000013347.1"/>
</dbReference>
<evidence type="ECO:0000256" key="1">
    <source>
        <dbReference type="SAM" id="MobiDB-lite"/>
    </source>
</evidence>
<name>F6YXA9_CIOIN</name>
<evidence type="ECO:0000313" key="3">
    <source>
        <dbReference type="Proteomes" id="UP000008144"/>
    </source>
</evidence>
<keyword evidence="3" id="KW-1185">Reference proteome</keyword>
<dbReference type="HOGENOM" id="CLU_2176649_0_0_1"/>
<organism evidence="2 3">
    <name type="scientific">Ciona intestinalis</name>
    <name type="common">Transparent sea squirt</name>
    <name type="synonym">Ascidia intestinalis</name>
    <dbReference type="NCBI Taxonomy" id="7719"/>
    <lineage>
        <taxon>Eukaryota</taxon>
        <taxon>Metazoa</taxon>
        <taxon>Chordata</taxon>
        <taxon>Tunicata</taxon>
        <taxon>Ascidiacea</taxon>
        <taxon>Phlebobranchia</taxon>
        <taxon>Cionidae</taxon>
        <taxon>Ciona</taxon>
    </lineage>
</organism>
<accession>F6YXA9</accession>
<feature type="region of interest" description="Disordered" evidence="1">
    <location>
        <begin position="30"/>
        <end position="51"/>
    </location>
</feature>
<reference evidence="2" key="2">
    <citation type="journal article" date="2008" name="Genome Biol.">
        <title>Improved genome assembly and evidence-based global gene model set for the chordate Ciona intestinalis: new insight into intron and operon populations.</title>
        <authorList>
            <person name="Satou Y."/>
            <person name="Mineta K."/>
            <person name="Ogasawara M."/>
            <person name="Sasakura Y."/>
            <person name="Shoguchi E."/>
            <person name="Ueno K."/>
            <person name="Yamada L."/>
            <person name="Matsumoto J."/>
            <person name="Wasserscheid J."/>
            <person name="Dewar K."/>
            <person name="Wiley G.B."/>
            <person name="Macmil S.L."/>
            <person name="Roe B.A."/>
            <person name="Zeller R.W."/>
            <person name="Hastings K.E."/>
            <person name="Lemaire P."/>
            <person name="Lindquist E."/>
            <person name="Endo T."/>
            <person name="Hotta K."/>
            <person name="Inaba K."/>
        </authorList>
    </citation>
    <scope>NUCLEOTIDE SEQUENCE [LARGE SCALE GENOMIC DNA]</scope>
    <source>
        <strain evidence="2">wild type</strain>
    </source>
</reference>
<proteinExistence type="predicted"/>
<dbReference type="AlphaFoldDB" id="F6YXA9"/>
<dbReference type="Proteomes" id="UP000008144">
    <property type="component" value="Chromosome 8"/>
</dbReference>
<dbReference type="InParanoid" id="F6YXA9"/>
<dbReference type="EMBL" id="EAAA01002592">
    <property type="status" value="NOT_ANNOTATED_CDS"/>
    <property type="molecule type" value="Genomic_DNA"/>
</dbReference>
<reference evidence="2" key="4">
    <citation type="submission" date="2025-09" db="UniProtKB">
        <authorList>
            <consortium name="Ensembl"/>
        </authorList>
    </citation>
    <scope>IDENTIFICATION</scope>
</reference>